<proteinExistence type="inferred from homology"/>
<dbReference type="RefSeq" id="XP_031003989.1">
    <property type="nucleotide sequence ID" value="XM_031151048.1"/>
</dbReference>
<dbReference type="GO" id="GO:0016787">
    <property type="term" value="F:hydrolase activity"/>
    <property type="evidence" value="ECO:0007669"/>
    <property type="project" value="UniProtKB-KW"/>
</dbReference>
<comment type="caution">
    <text evidence="4">The sequence shown here is derived from an EMBL/GenBank/DDBJ whole genome shotgun (WGS) entry which is preliminary data.</text>
</comment>
<dbReference type="InterPro" id="IPR001466">
    <property type="entry name" value="Beta-lactam-related"/>
</dbReference>
<accession>A0A8H8QZ88</accession>
<gene>
    <name evidence="4" type="primary">lovD_1</name>
    <name evidence="4" type="ORF">LHYA1_G006108</name>
</gene>
<keyword evidence="2" id="KW-0378">Hydrolase</keyword>
<evidence type="ECO:0000313" key="4">
    <source>
        <dbReference type="EMBL" id="TVY25201.1"/>
    </source>
</evidence>
<dbReference type="InterPro" id="IPR012338">
    <property type="entry name" value="Beta-lactam/transpept-like"/>
</dbReference>
<reference evidence="4 5" key="1">
    <citation type="submission" date="2018-05" db="EMBL/GenBank/DDBJ databases">
        <title>Genome sequencing and assembly of the regulated plant pathogen Lachnellula willkommii and related sister species for the development of diagnostic species identification markers.</title>
        <authorList>
            <person name="Giroux E."/>
            <person name="Bilodeau G."/>
        </authorList>
    </citation>
    <scope>NUCLEOTIDE SEQUENCE [LARGE SCALE GENOMIC DNA]</scope>
    <source>
        <strain evidence="4 5">CBS 185.66</strain>
    </source>
</reference>
<dbReference type="InterPro" id="IPR050789">
    <property type="entry name" value="Diverse_Enzym_Activities"/>
</dbReference>
<evidence type="ECO:0000256" key="1">
    <source>
        <dbReference type="ARBA" id="ARBA00009009"/>
    </source>
</evidence>
<dbReference type="EMBL" id="QGMH01000103">
    <property type="protein sequence ID" value="TVY25201.1"/>
    <property type="molecule type" value="Genomic_DNA"/>
</dbReference>
<dbReference type="GeneID" id="41986306"/>
<evidence type="ECO:0000256" key="2">
    <source>
        <dbReference type="ARBA" id="ARBA00022801"/>
    </source>
</evidence>
<protein>
    <submittedName>
        <fullName evidence="4">Acyltransferase</fullName>
    </submittedName>
</protein>
<dbReference type="PANTHER" id="PTHR43283:SF17">
    <property type="entry name" value="(LOVD), PUTATIVE (AFU_ORTHOLOGUE AFUA_5G00920)-RELATED"/>
    <property type="match status" value="1"/>
</dbReference>
<dbReference type="AlphaFoldDB" id="A0A8H8QZ88"/>
<sequence length="415" mass="45823">MASETFEQRIERACRDKEIPGVLMVADDREGNFRYEKVFGSRSLKDPSKSDPMTKDATMWMASCSKFPTCVAVMQCVERGQLNLDDNVTGLLPELKGLPILAKFDTGDTQPTMAENTKPITLKHLLTHSSGLTYDVFSPTMMRYRIVVDKFTPTLNIKKPLTEALKFPLVFEPGASWEYSVGIDWAGFMVERVSGMDLETYMKKNIWDPLGASSITFHPKKNPSTFANLTDMSVRSGGITPFGTAVDPEAPVEYTADRVFGLNMPDCSGGAGLYGNILDYQNLLHSICADDGKILKKETVDYMFQDHLTAASKAVFNKRLEDPALRETLGGGMMTGMEITYGLGGMIFLKDVEGGRRAGTMAWGGYPNLLWFCDRKAGLSGIAGAQVVPAGDPKFNRLFALWEQELYKKAGKGKL</sequence>
<keyword evidence="4" id="KW-0012">Acyltransferase</keyword>
<dbReference type="GO" id="GO:0016746">
    <property type="term" value="F:acyltransferase activity"/>
    <property type="evidence" value="ECO:0007669"/>
    <property type="project" value="UniProtKB-KW"/>
</dbReference>
<organism evidence="4 5">
    <name type="scientific">Lachnellula hyalina</name>
    <dbReference type="NCBI Taxonomy" id="1316788"/>
    <lineage>
        <taxon>Eukaryota</taxon>
        <taxon>Fungi</taxon>
        <taxon>Dikarya</taxon>
        <taxon>Ascomycota</taxon>
        <taxon>Pezizomycotina</taxon>
        <taxon>Leotiomycetes</taxon>
        <taxon>Helotiales</taxon>
        <taxon>Lachnaceae</taxon>
        <taxon>Lachnellula</taxon>
    </lineage>
</organism>
<evidence type="ECO:0000313" key="5">
    <source>
        <dbReference type="Proteomes" id="UP000431533"/>
    </source>
</evidence>
<keyword evidence="5" id="KW-1185">Reference proteome</keyword>
<comment type="similarity">
    <text evidence="1">Belongs to the class-A beta-lactamase family.</text>
</comment>
<dbReference type="PANTHER" id="PTHR43283">
    <property type="entry name" value="BETA-LACTAMASE-RELATED"/>
    <property type="match status" value="1"/>
</dbReference>
<name>A0A8H8QZ88_9HELO</name>
<evidence type="ECO:0000259" key="3">
    <source>
        <dbReference type="Pfam" id="PF00144"/>
    </source>
</evidence>
<keyword evidence="4" id="KW-0808">Transferase</keyword>
<feature type="domain" description="Beta-lactamase-related" evidence="3">
    <location>
        <begin position="9"/>
        <end position="379"/>
    </location>
</feature>
<dbReference type="Proteomes" id="UP000431533">
    <property type="component" value="Unassembled WGS sequence"/>
</dbReference>
<dbReference type="Gene3D" id="3.40.710.10">
    <property type="entry name" value="DD-peptidase/beta-lactamase superfamily"/>
    <property type="match status" value="1"/>
</dbReference>
<dbReference type="SUPFAM" id="SSF56601">
    <property type="entry name" value="beta-lactamase/transpeptidase-like"/>
    <property type="match status" value="1"/>
</dbReference>
<dbReference type="Pfam" id="PF00144">
    <property type="entry name" value="Beta-lactamase"/>
    <property type="match status" value="1"/>
</dbReference>
<dbReference type="OrthoDB" id="428260at2759"/>